<accession>A0A8J2JRA8</accession>
<dbReference type="OrthoDB" id="191139at2759"/>
<dbReference type="PANTHER" id="PTHR43157">
    <property type="entry name" value="PHOSPHATIDYLINOSITOL-GLYCAN BIOSYNTHESIS CLASS F PROTEIN-RELATED"/>
    <property type="match status" value="1"/>
</dbReference>
<evidence type="ECO:0000256" key="1">
    <source>
        <dbReference type="ARBA" id="ARBA00023002"/>
    </source>
</evidence>
<keyword evidence="3" id="KW-1185">Reference proteome</keyword>
<feature type="non-terminal residue" evidence="2">
    <location>
        <position position="1"/>
    </location>
</feature>
<dbReference type="PANTHER" id="PTHR43157:SF31">
    <property type="entry name" value="PHOSPHATIDYLINOSITOL-GLYCAN BIOSYNTHESIS CLASS F PROTEIN"/>
    <property type="match status" value="1"/>
</dbReference>
<dbReference type="EMBL" id="CAJVCH010127044">
    <property type="protein sequence ID" value="CAG7725812.1"/>
    <property type="molecule type" value="Genomic_DNA"/>
</dbReference>
<dbReference type="AlphaFoldDB" id="A0A8J2JRA8"/>
<protein>
    <submittedName>
        <fullName evidence="2">Uncharacterized protein</fullName>
    </submittedName>
</protein>
<dbReference type="Proteomes" id="UP000708208">
    <property type="component" value="Unassembled WGS sequence"/>
</dbReference>
<comment type="caution">
    <text evidence="2">The sequence shown here is derived from an EMBL/GenBank/DDBJ whole genome shotgun (WGS) entry which is preliminary data.</text>
</comment>
<dbReference type="GO" id="GO:0016491">
    <property type="term" value="F:oxidoreductase activity"/>
    <property type="evidence" value="ECO:0007669"/>
    <property type="project" value="UniProtKB-KW"/>
</dbReference>
<proteinExistence type="predicted"/>
<evidence type="ECO:0000313" key="2">
    <source>
        <dbReference type="EMBL" id="CAG7725812.1"/>
    </source>
</evidence>
<organism evidence="2 3">
    <name type="scientific">Allacma fusca</name>
    <dbReference type="NCBI Taxonomy" id="39272"/>
    <lineage>
        <taxon>Eukaryota</taxon>
        <taxon>Metazoa</taxon>
        <taxon>Ecdysozoa</taxon>
        <taxon>Arthropoda</taxon>
        <taxon>Hexapoda</taxon>
        <taxon>Collembola</taxon>
        <taxon>Symphypleona</taxon>
        <taxon>Sminthuridae</taxon>
        <taxon>Allacma</taxon>
    </lineage>
</organism>
<sequence>SPKSRIICVSSSMLYYAKKNDLMNDEKCRWWNSYVPYANSKMANGLFVKQLAKVLHGNGNNVNCYGVCPGLILTDCFRHVSGFRILFTKFLMIFGGFSVKKGCDTILYCALSSSLTNESGKMYRFHARWDEVQDDLPDQLAAALWEESEARINAVAISKQTSI</sequence>
<evidence type="ECO:0000313" key="3">
    <source>
        <dbReference type="Proteomes" id="UP000708208"/>
    </source>
</evidence>
<keyword evidence="1" id="KW-0560">Oxidoreductase</keyword>
<reference evidence="2" key="1">
    <citation type="submission" date="2021-06" db="EMBL/GenBank/DDBJ databases">
        <authorList>
            <person name="Hodson N. C."/>
            <person name="Mongue J. A."/>
            <person name="Jaron S. K."/>
        </authorList>
    </citation>
    <scope>NUCLEOTIDE SEQUENCE</scope>
</reference>
<name>A0A8J2JRA8_9HEXA</name>
<gene>
    <name evidence="2" type="ORF">AFUS01_LOCUS14755</name>
</gene>